<dbReference type="InterPro" id="IPR017476">
    <property type="entry name" value="UDP-Glc/GDP-Man"/>
</dbReference>
<evidence type="ECO:0000259" key="8">
    <source>
        <dbReference type="SMART" id="SM00984"/>
    </source>
</evidence>
<dbReference type="NCBIfam" id="TIGR03026">
    <property type="entry name" value="NDP-sugDHase"/>
    <property type="match status" value="1"/>
</dbReference>
<name>A0ABD5VKI7_9EURY</name>
<dbReference type="PIRSF" id="PIRSF000124">
    <property type="entry name" value="UDPglc_GDPman_dh"/>
    <property type="match status" value="1"/>
</dbReference>
<dbReference type="PIRSF" id="PIRSF500136">
    <property type="entry name" value="UDP_ManNAc_DH"/>
    <property type="match status" value="1"/>
</dbReference>
<evidence type="ECO:0000256" key="3">
    <source>
        <dbReference type="ARBA" id="ARBA00023002"/>
    </source>
</evidence>
<dbReference type="Gene3D" id="3.40.50.720">
    <property type="entry name" value="NAD(P)-binding Rossmann-like Domain"/>
    <property type="match status" value="2"/>
</dbReference>
<evidence type="ECO:0000256" key="7">
    <source>
        <dbReference type="PIRNR" id="PIRNR000124"/>
    </source>
</evidence>
<keyword evidence="3" id="KW-0560">Oxidoreductase</keyword>
<dbReference type="Pfam" id="PF03720">
    <property type="entry name" value="UDPG_MGDP_dh_C"/>
    <property type="match status" value="1"/>
</dbReference>
<comment type="similarity">
    <text evidence="7">Belongs to the UDP-glucose/GDP-mannose dehydrogenase family.</text>
</comment>
<dbReference type="PANTHER" id="PTHR43491">
    <property type="entry name" value="UDP-N-ACETYL-D-MANNOSAMINE DEHYDROGENASE"/>
    <property type="match status" value="1"/>
</dbReference>
<evidence type="ECO:0000256" key="4">
    <source>
        <dbReference type="ARBA" id="ARBA00023027"/>
    </source>
</evidence>
<dbReference type="EC" id="1.1.1.336" evidence="1"/>
<dbReference type="AlphaFoldDB" id="A0ABD5VKI7"/>
<evidence type="ECO:0000256" key="1">
    <source>
        <dbReference type="ARBA" id="ARBA00012935"/>
    </source>
</evidence>
<gene>
    <name evidence="9" type="ORF">ACFQGB_16930</name>
</gene>
<protein>
    <recommendedName>
        <fullName evidence="2">UDP-N-acetyl-D-mannosamine dehydrogenase</fullName>
        <ecNumber evidence="1">1.1.1.336</ecNumber>
    </recommendedName>
    <alternativeName>
        <fullName evidence="5">UDP-ManNAc 6-dehydrogenase</fullName>
    </alternativeName>
</protein>
<proteinExistence type="inferred from homology"/>
<keyword evidence="4" id="KW-0520">NAD</keyword>
<comment type="caution">
    <text evidence="9">The sequence shown here is derived from an EMBL/GenBank/DDBJ whole genome shotgun (WGS) entry which is preliminary data.</text>
</comment>
<dbReference type="GO" id="GO:0089714">
    <property type="term" value="F:UDP-N-acetyl-D-mannosamine dehydrogenase activity"/>
    <property type="evidence" value="ECO:0007669"/>
    <property type="project" value="UniProtKB-EC"/>
</dbReference>
<dbReference type="SUPFAM" id="SSF51735">
    <property type="entry name" value="NAD(P)-binding Rossmann-fold domains"/>
    <property type="match status" value="1"/>
</dbReference>
<reference evidence="9 10" key="1">
    <citation type="journal article" date="2019" name="Int. J. Syst. Evol. Microbiol.">
        <title>The Global Catalogue of Microorganisms (GCM) 10K type strain sequencing project: providing services to taxonomists for standard genome sequencing and annotation.</title>
        <authorList>
            <consortium name="The Broad Institute Genomics Platform"/>
            <consortium name="The Broad Institute Genome Sequencing Center for Infectious Disease"/>
            <person name="Wu L."/>
            <person name="Ma J."/>
        </authorList>
    </citation>
    <scope>NUCLEOTIDE SEQUENCE [LARGE SCALE GENOMIC DNA]</scope>
    <source>
        <strain evidence="9 10">GX26</strain>
    </source>
</reference>
<evidence type="ECO:0000256" key="5">
    <source>
        <dbReference type="ARBA" id="ARBA00030172"/>
    </source>
</evidence>
<dbReference type="PANTHER" id="PTHR43491:SF5">
    <property type="entry name" value="UDP-N-ACETYL-D-MANNOSAMINE DEHYDROGENASE"/>
    <property type="match status" value="1"/>
</dbReference>
<evidence type="ECO:0000313" key="10">
    <source>
        <dbReference type="Proteomes" id="UP001596395"/>
    </source>
</evidence>
<dbReference type="InterPro" id="IPR001732">
    <property type="entry name" value="UDP-Glc/GDP-Man_DH_N"/>
</dbReference>
<dbReference type="SUPFAM" id="SSF52413">
    <property type="entry name" value="UDP-glucose/GDP-mannose dehydrogenase C-terminal domain"/>
    <property type="match status" value="1"/>
</dbReference>
<dbReference type="SMART" id="SM00984">
    <property type="entry name" value="UDPG_MGDP_dh_C"/>
    <property type="match status" value="1"/>
</dbReference>
<dbReference type="RefSeq" id="WP_336351495.1">
    <property type="nucleotide sequence ID" value="NZ_JAZAQL010000003.1"/>
</dbReference>
<dbReference type="InterPro" id="IPR008927">
    <property type="entry name" value="6-PGluconate_DH-like_C_sf"/>
</dbReference>
<evidence type="ECO:0000256" key="2">
    <source>
        <dbReference type="ARBA" id="ARBA00016796"/>
    </source>
</evidence>
<dbReference type="Pfam" id="PF00984">
    <property type="entry name" value="UDPG_MGDP_dh"/>
    <property type="match status" value="1"/>
</dbReference>
<accession>A0ABD5VKI7</accession>
<dbReference type="Proteomes" id="UP001596395">
    <property type="component" value="Unassembled WGS sequence"/>
</dbReference>
<comment type="catalytic activity">
    <reaction evidence="6">
        <text>UDP-N-acetyl-alpha-D-mannosamine + 2 NAD(+) + H2O = UDP-N-acetyl-alpha-D-mannosaminouronate + 2 NADH + 3 H(+)</text>
        <dbReference type="Rhea" id="RHEA:25780"/>
        <dbReference type="ChEBI" id="CHEBI:15377"/>
        <dbReference type="ChEBI" id="CHEBI:15378"/>
        <dbReference type="ChEBI" id="CHEBI:57540"/>
        <dbReference type="ChEBI" id="CHEBI:57945"/>
        <dbReference type="ChEBI" id="CHEBI:68623"/>
        <dbReference type="ChEBI" id="CHEBI:70731"/>
        <dbReference type="EC" id="1.1.1.336"/>
    </reaction>
</comment>
<feature type="domain" description="UDP-glucose/GDP-mannose dehydrogenase C-terminal" evidence="8">
    <location>
        <begin position="352"/>
        <end position="446"/>
    </location>
</feature>
<evidence type="ECO:0000256" key="6">
    <source>
        <dbReference type="ARBA" id="ARBA00049130"/>
    </source>
</evidence>
<organism evidence="9 10">
    <name type="scientific">Halorubellus litoreus</name>
    <dbReference type="NCBI Taxonomy" id="755308"/>
    <lineage>
        <taxon>Archaea</taxon>
        <taxon>Methanobacteriati</taxon>
        <taxon>Methanobacteriota</taxon>
        <taxon>Stenosarchaea group</taxon>
        <taxon>Halobacteria</taxon>
        <taxon>Halobacteriales</taxon>
        <taxon>Halorubellaceae</taxon>
        <taxon>Halorubellus</taxon>
    </lineage>
</organism>
<dbReference type="SUPFAM" id="SSF48179">
    <property type="entry name" value="6-phosphogluconate dehydrogenase C-terminal domain-like"/>
    <property type="match status" value="1"/>
</dbReference>
<evidence type="ECO:0000313" key="9">
    <source>
        <dbReference type="EMBL" id="MFC6954551.1"/>
    </source>
</evidence>
<dbReference type="EMBL" id="JBHSXN010000003">
    <property type="protein sequence ID" value="MFC6954551.1"/>
    <property type="molecule type" value="Genomic_DNA"/>
</dbReference>
<dbReference type="InterPro" id="IPR036291">
    <property type="entry name" value="NAD(P)-bd_dom_sf"/>
</dbReference>
<dbReference type="InterPro" id="IPR036220">
    <property type="entry name" value="UDP-Glc/GDP-Man_DH_C_sf"/>
</dbReference>
<dbReference type="InterPro" id="IPR028359">
    <property type="entry name" value="UDP_ManNAc/GlcNAc_DH"/>
</dbReference>
<dbReference type="InterPro" id="IPR014027">
    <property type="entry name" value="UDP-Glc/GDP-Man_DH_C"/>
</dbReference>
<dbReference type="InterPro" id="IPR014026">
    <property type="entry name" value="UDP-Glc/GDP-Man_DH_dimer"/>
</dbReference>
<sequence length="461" mass="48135">MTGEGTMRAVDAPRRAAYDPSASDAELREAFLAGEIPVAVYGLGKMGLPLAAVYADVCGNVTGVDVDESVVETVSGGGCHVEREPGLPDLVADVVDRGALSATSDPVAAARAASVHVVMVPTLLDGHEPDLSTVEAALESIGAGLSPGDLVVVECTVPPRTTRDVVVPTLARISGLEVGEFGAAACPERTSSGRALEDVRGAYPKVVGGVDAESTRVASIIYGEITSNDVIATTDAATAEAVKVFEGVYRDVNIAVANQLARYAETLDVDVNEAIEVANTQPYCDIHTPGPGVGGHCIPVYPYFLAGAFPEVDAGLLHAARDVNDSMPEHTVALLEAMLDAHGVDGDAPTVLLLGLAYRGNVAELRYSPGPVVARELAATGARVLAADPFVDDWTEFEGVERVPMDLLDSQNVDAVAVLAGHDEFRDLDWAAFDAPVMDGRFLLPEDVDAPVYTVGGRWPR</sequence>
<keyword evidence="10" id="KW-1185">Reference proteome</keyword>
<dbReference type="Pfam" id="PF03721">
    <property type="entry name" value="UDPG_MGDP_dh_N"/>
    <property type="match status" value="1"/>
</dbReference>